<dbReference type="EMBL" id="JAJJMM010000001">
    <property type="protein sequence ID" value="MCC9065037.1"/>
    <property type="molecule type" value="Genomic_DNA"/>
</dbReference>
<organism evidence="3 4">
    <name type="scientific">Flavobacterium piscisymbiosum</name>
    <dbReference type="NCBI Taxonomy" id="2893753"/>
    <lineage>
        <taxon>Bacteria</taxon>
        <taxon>Pseudomonadati</taxon>
        <taxon>Bacteroidota</taxon>
        <taxon>Flavobacteriia</taxon>
        <taxon>Flavobacteriales</taxon>
        <taxon>Flavobacteriaceae</taxon>
        <taxon>Flavobacterium</taxon>
    </lineage>
</organism>
<dbReference type="SMART" id="SM00448">
    <property type="entry name" value="REC"/>
    <property type="match status" value="1"/>
</dbReference>
<feature type="modified residue" description="4-aspartylphosphate" evidence="1">
    <location>
        <position position="65"/>
    </location>
</feature>
<dbReference type="InterPro" id="IPR011006">
    <property type="entry name" value="CheY-like_superfamily"/>
</dbReference>
<keyword evidence="1" id="KW-0597">Phosphoprotein</keyword>
<comment type="caution">
    <text evidence="3">The sequence shown here is derived from an EMBL/GenBank/DDBJ whole genome shotgun (WGS) entry which is preliminary data.</text>
</comment>
<feature type="domain" description="Response regulatory" evidence="2">
    <location>
        <begin position="11"/>
        <end position="133"/>
    </location>
</feature>
<accession>A0ABS8MHS2</accession>
<dbReference type="Gene3D" id="3.40.50.2300">
    <property type="match status" value="1"/>
</dbReference>
<name>A0ABS8MHS2_9FLAO</name>
<dbReference type="InterPro" id="IPR001789">
    <property type="entry name" value="Sig_transdc_resp-reg_receiver"/>
</dbReference>
<protein>
    <submittedName>
        <fullName evidence="3">Response regulator</fullName>
    </submittedName>
</protein>
<dbReference type="PROSITE" id="PS50110">
    <property type="entry name" value="RESPONSE_REGULATORY"/>
    <property type="match status" value="1"/>
</dbReference>
<evidence type="ECO:0000259" key="2">
    <source>
        <dbReference type="PROSITE" id="PS50110"/>
    </source>
</evidence>
<dbReference type="Pfam" id="PF00072">
    <property type="entry name" value="Response_reg"/>
    <property type="match status" value="1"/>
</dbReference>
<gene>
    <name evidence="3" type="ORF">LNP81_18695</name>
</gene>
<reference evidence="3" key="1">
    <citation type="submission" date="2021-11" db="EMBL/GenBank/DDBJ databases">
        <title>Description of novel Flavobacterium species.</title>
        <authorList>
            <person name="Saticioglu I.B."/>
            <person name="Ay H."/>
            <person name="Altun S."/>
            <person name="Duman M."/>
        </authorList>
    </citation>
    <scope>NUCLEOTIDE SEQUENCE</scope>
    <source>
        <strain evidence="3">F-30</strain>
    </source>
</reference>
<dbReference type="InterPro" id="IPR052893">
    <property type="entry name" value="TCS_response_regulator"/>
</dbReference>
<dbReference type="RefSeq" id="WP_230038438.1">
    <property type="nucleotide sequence ID" value="NZ_JAJJMM010000001.1"/>
</dbReference>
<dbReference type="PANTHER" id="PTHR44520">
    <property type="entry name" value="RESPONSE REGULATOR RCP1-RELATED"/>
    <property type="match status" value="1"/>
</dbReference>
<evidence type="ECO:0000313" key="4">
    <source>
        <dbReference type="Proteomes" id="UP001430679"/>
    </source>
</evidence>
<sequence>MALSQQNFQRHIYIADDDQDDRIFFTEAMLEVNPEVVLKEAQYGAELMEILHTLSDPLPDVIFLDLNMPKKNGFDCLEEIRKLKGAIREVKVIMFSTSSDPLDIDRALELGASFYAVKPSGFDTLKAFLAEVLQMDWRCCNKDSGKFRLI</sequence>
<dbReference type="PANTHER" id="PTHR44520:SF2">
    <property type="entry name" value="RESPONSE REGULATOR RCP1"/>
    <property type="match status" value="1"/>
</dbReference>
<dbReference type="Proteomes" id="UP001430679">
    <property type="component" value="Unassembled WGS sequence"/>
</dbReference>
<evidence type="ECO:0000313" key="3">
    <source>
        <dbReference type="EMBL" id="MCC9065037.1"/>
    </source>
</evidence>
<proteinExistence type="predicted"/>
<keyword evidence="4" id="KW-1185">Reference proteome</keyword>
<dbReference type="SUPFAM" id="SSF52172">
    <property type="entry name" value="CheY-like"/>
    <property type="match status" value="1"/>
</dbReference>
<evidence type="ECO:0000256" key="1">
    <source>
        <dbReference type="PROSITE-ProRule" id="PRU00169"/>
    </source>
</evidence>